<dbReference type="EMBL" id="LSRL02003340">
    <property type="protein sequence ID" value="TDG38484.1"/>
    <property type="molecule type" value="Genomic_DNA"/>
</dbReference>
<protein>
    <submittedName>
        <fullName evidence="2">Uncharacterized protein</fullName>
    </submittedName>
</protein>
<proteinExistence type="predicted"/>
<dbReference type="AlphaFoldDB" id="A0A484APM9"/>
<evidence type="ECO:0000256" key="1">
    <source>
        <dbReference type="SAM" id="Phobius"/>
    </source>
</evidence>
<keyword evidence="1" id="KW-0472">Membrane</keyword>
<reference evidence="2 3" key="1">
    <citation type="journal article" date="2019" name="J. Hered.">
        <title>An Improved Genome Assembly for Drosophila navojoa, the Basal Species in the mojavensis Cluster.</title>
        <authorList>
            <person name="Vanderlinde T."/>
            <person name="Dupim E.G."/>
            <person name="Nazario-Yepiz N.O."/>
            <person name="Carvalho A.B."/>
        </authorList>
    </citation>
    <scope>NUCLEOTIDE SEQUENCE [LARGE SCALE GENOMIC DNA]</scope>
    <source>
        <strain evidence="2">Navoj_Jal97</strain>
        <tissue evidence="2">Whole organism</tissue>
    </source>
</reference>
<feature type="transmembrane region" description="Helical" evidence="1">
    <location>
        <begin position="21"/>
        <end position="50"/>
    </location>
</feature>
<name>A0A484APM9_DRONA</name>
<keyword evidence="3" id="KW-1185">Reference proteome</keyword>
<evidence type="ECO:0000313" key="2">
    <source>
        <dbReference type="EMBL" id="TDG38484.1"/>
    </source>
</evidence>
<keyword evidence="1" id="KW-1133">Transmembrane helix</keyword>
<sequence>MRFFSRLLCRPSGCPNMPSHESIVIITITVTTTTITIIIIIISIAIIPVIPPSCKSHSQTRLLLFSLMKSKNSNCATVTQKHA</sequence>
<organism evidence="2 3">
    <name type="scientific">Drosophila navojoa</name>
    <name type="common">Fruit fly</name>
    <dbReference type="NCBI Taxonomy" id="7232"/>
    <lineage>
        <taxon>Eukaryota</taxon>
        <taxon>Metazoa</taxon>
        <taxon>Ecdysozoa</taxon>
        <taxon>Arthropoda</taxon>
        <taxon>Hexapoda</taxon>
        <taxon>Insecta</taxon>
        <taxon>Pterygota</taxon>
        <taxon>Neoptera</taxon>
        <taxon>Endopterygota</taxon>
        <taxon>Diptera</taxon>
        <taxon>Brachycera</taxon>
        <taxon>Muscomorpha</taxon>
        <taxon>Ephydroidea</taxon>
        <taxon>Drosophilidae</taxon>
        <taxon>Drosophila</taxon>
    </lineage>
</organism>
<evidence type="ECO:0000313" key="3">
    <source>
        <dbReference type="Proteomes" id="UP000295192"/>
    </source>
</evidence>
<gene>
    <name evidence="2" type="ORF">AWZ03_015094</name>
</gene>
<dbReference type="Proteomes" id="UP000295192">
    <property type="component" value="Unassembled WGS sequence"/>
</dbReference>
<accession>A0A484APM9</accession>
<comment type="caution">
    <text evidence="2">The sequence shown here is derived from an EMBL/GenBank/DDBJ whole genome shotgun (WGS) entry which is preliminary data.</text>
</comment>
<keyword evidence="1" id="KW-0812">Transmembrane</keyword>